<feature type="domain" description="Zn(2)-C6 fungal-type" evidence="8">
    <location>
        <begin position="11"/>
        <end position="39"/>
    </location>
</feature>
<proteinExistence type="predicted"/>
<dbReference type="InterPro" id="IPR007219">
    <property type="entry name" value="XnlR_reg_dom"/>
</dbReference>
<dbReference type="PANTHER" id="PTHR47782">
    <property type="entry name" value="ZN(II)2CYS6 TRANSCRIPTION FACTOR (EUROFUNG)-RELATED"/>
    <property type="match status" value="1"/>
</dbReference>
<evidence type="ECO:0000256" key="2">
    <source>
        <dbReference type="ARBA" id="ARBA00022723"/>
    </source>
</evidence>
<dbReference type="GO" id="GO:0008270">
    <property type="term" value="F:zinc ion binding"/>
    <property type="evidence" value="ECO:0007669"/>
    <property type="project" value="InterPro"/>
</dbReference>
<dbReference type="GO" id="GO:0006351">
    <property type="term" value="P:DNA-templated transcription"/>
    <property type="evidence" value="ECO:0007669"/>
    <property type="project" value="InterPro"/>
</dbReference>
<dbReference type="InterPro" id="IPR001138">
    <property type="entry name" value="Zn2Cys6_DnaBD"/>
</dbReference>
<dbReference type="GO" id="GO:0000981">
    <property type="term" value="F:DNA-binding transcription factor activity, RNA polymerase II-specific"/>
    <property type="evidence" value="ECO:0007669"/>
    <property type="project" value="InterPro"/>
</dbReference>
<dbReference type="OrthoDB" id="25921at2759"/>
<keyword evidence="4" id="KW-0805">Transcription regulation</keyword>
<accession>A0A6A6RF78</accession>
<keyword evidence="10" id="KW-1185">Reference proteome</keyword>
<dbReference type="Pfam" id="PF00172">
    <property type="entry name" value="Zn_clus"/>
    <property type="match status" value="1"/>
</dbReference>
<dbReference type="SMART" id="SM00066">
    <property type="entry name" value="GAL4"/>
    <property type="match status" value="1"/>
</dbReference>
<dbReference type="SUPFAM" id="SSF57701">
    <property type="entry name" value="Zn2/Cys6 DNA-binding domain"/>
    <property type="match status" value="1"/>
</dbReference>
<dbReference type="PANTHER" id="PTHR47782:SF1">
    <property type="entry name" value="PYRIMIDINE PATHWAY REGULATORY PROTEIN 1"/>
    <property type="match status" value="1"/>
</dbReference>
<gene>
    <name evidence="9" type="ORF">BU16DRAFT_546151</name>
</gene>
<keyword evidence="3" id="KW-0862">Zinc</keyword>
<evidence type="ECO:0000256" key="3">
    <source>
        <dbReference type="ARBA" id="ARBA00022833"/>
    </source>
</evidence>
<keyword evidence="5" id="KW-0238">DNA-binding</keyword>
<dbReference type="EMBL" id="MU004181">
    <property type="protein sequence ID" value="KAF2503066.1"/>
    <property type="molecule type" value="Genomic_DNA"/>
</dbReference>
<dbReference type="CDD" id="cd00067">
    <property type="entry name" value="GAL4"/>
    <property type="match status" value="1"/>
</dbReference>
<dbReference type="CDD" id="cd14723">
    <property type="entry name" value="ZIP_Ppr1"/>
    <property type="match status" value="1"/>
</dbReference>
<sequence>MPRSHRRSTKVCTRCRQRKTKCDFKFPACTSCRTANAACLGFDPATREAVPRSLVKSLEARVAELEAQVLHFRAAPQNVPYSMASKIAQATISFDLPRHSSFLHSKVSSALFFRPSCPPLAVIGERGREEGKFPANEHSPDHHKRPYTGSLINLKSVPRSALTRMIRNYADTHLPQYPCVAESMLEDIVQYTQDAELGDTNSILIYGIPANSRLGHFEYFTLFIVLAISAITLTWKAEDQAREASASFYKSALKHLQALEGHSEIQALQISLLLAHYAHMCPERVDNWTCIANAVRIVLSLGLYGNGPEGLDAEQVQLRSALFWVTYGMERSLCANLRLPLSFPEEIVTTKPSHESAADSAKKSSAHHIYRYRGLETEVHRVLHLEEDIHTFGSSTVEDWIVDITGRLVSWYDEAQLYTQYDMLEFKHVQFYHLRARIHRPTPRLRVRDFEDRRVVLESSLELIEDYLEACWSSRDYRPLRDLALQLLERSIPQCLQLLTSIGDRWNEATLCTRSLTPLLQKVSFAFTRSQDVSVYDDTLITEEIHNILFSDQSLTWDQVTHTHYDFGVEENALFFDNASGDDTVLLPWAAEWDIMPAELL</sequence>
<keyword evidence="7" id="KW-0539">Nucleus</keyword>
<dbReference type="PROSITE" id="PS50048">
    <property type="entry name" value="ZN2_CY6_FUNGAL_2"/>
    <property type="match status" value="1"/>
</dbReference>
<evidence type="ECO:0000313" key="9">
    <source>
        <dbReference type="EMBL" id="KAF2503066.1"/>
    </source>
</evidence>
<evidence type="ECO:0000256" key="5">
    <source>
        <dbReference type="ARBA" id="ARBA00023125"/>
    </source>
</evidence>
<protein>
    <recommendedName>
        <fullName evidence="8">Zn(2)-C6 fungal-type domain-containing protein</fullName>
    </recommendedName>
</protein>
<dbReference type="Proteomes" id="UP000799750">
    <property type="component" value="Unassembled WGS sequence"/>
</dbReference>
<dbReference type="PROSITE" id="PS00463">
    <property type="entry name" value="ZN2_CY6_FUNGAL_1"/>
    <property type="match status" value="1"/>
</dbReference>
<name>A0A6A6RF78_9PEZI</name>
<reference evidence="9" key="1">
    <citation type="journal article" date="2020" name="Stud. Mycol.">
        <title>101 Dothideomycetes genomes: a test case for predicting lifestyles and emergence of pathogens.</title>
        <authorList>
            <person name="Haridas S."/>
            <person name="Albert R."/>
            <person name="Binder M."/>
            <person name="Bloem J."/>
            <person name="Labutti K."/>
            <person name="Salamov A."/>
            <person name="Andreopoulos B."/>
            <person name="Baker S."/>
            <person name="Barry K."/>
            <person name="Bills G."/>
            <person name="Bluhm B."/>
            <person name="Cannon C."/>
            <person name="Castanera R."/>
            <person name="Culley D."/>
            <person name="Daum C."/>
            <person name="Ezra D."/>
            <person name="Gonzalez J."/>
            <person name="Henrissat B."/>
            <person name="Kuo A."/>
            <person name="Liang C."/>
            <person name="Lipzen A."/>
            <person name="Lutzoni F."/>
            <person name="Magnuson J."/>
            <person name="Mondo S."/>
            <person name="Nolan M."/>
            <person name="Ohm R."/>
            <person name="Pangilinan J."/>
            <person name="Park H.-J."/>
            <person name="Ramirez L."/>
            <person name="Alfaro M."/>
            <person name="Sun H."/>
            <person name="Tritt A."/>
            <person name="Yoshinaga Y."/>
            <person name="Zwiers L.-H."/>
            <person name="Turgeon B."/>
            <person name="Goodwin S."/>
            <person name="Spatafora J."/>
            <person name="Crous P."/>
            <person name="Grigoriev I."/>
        </authorList>
    </citation>
    <scope>NUCLEOTIDE SEQUENCE</scope>
    <source>
        <strain evidence="9">CBS 269.34</strain>
    </source>
</reference>
<comment type="subcellular location">
    <subcellularLocation>
        <location evidence="1">Nucleus</location>
    </subcellularLocation>
</comment>
<evidence type="ECO:0000256" key="6">
    <source>
        <dbReference type="ARBA" id="ARBA00023163"/>
    </source>
</evidence>
<dbReference type="CDD" id="cd12148">
    <property type="entry name" value="fungal_TF_MHR"/>
    <property type="match status" value="1"/>
</dbReference>
<evidence type="ECO:0000259" key="8">
    <source>
        <dbReference type="PROSITE" id="PS50048"/>
    </source>
</evidence>
<dbReference type="InterPro" id="IPR052202">
    <property type="entry name" value="Yeast_MetPath_Reg"/>
</dbReference>
<evidence type="ECO:0000313" key="10">
    <source>
        <dbReference type="Proteomes" id="UP000799750"/>
    </source>
</evidence>
<keyword evidence="6" id="KW-0804">Transcription</keyword>
<evidence type="ECO:0000256" key="4">
    <source>
        <dbReference type="ARBA" id="ARBA00023015"/>
    </source>
</evidence>
<dbReference type="SMART" id="SM00906">
    <property type="entry name" value="Fungal_trans"/>
    <property type="match status" value="1"/>
</dbReference>
<keyword evidence="2" id="KW-0479">Metal-binding</keyword>
<evidence type="ECO:0000256" key="1">
    <source>
        <dbReference type="ARBA" id="ARBA00004123"/>
    </source>
</evidence>
<dbReference type="AlphaFoldDB" id="A0A6A6RF78"/>
<evidence type="ECO:0000256" key="7">
    <source>
        <dbReference type="ARBA" id="ARBA00023242"/>
    </source>
</evidence>
<dbReference type="GO" id="GO:0043565">
    <property type="term" value="F:sequence-specific DNA binding"/>
    <property type="evidence" value="ECO:0007669"/>
    <property type="project" value="TreeGrafter"/>
</dbReference>
<dbReference type="InterPro" id="IPR036864">
    <property type="entry name" value="Zn2-C6_fun-type_DNA-bd_sf"/>
</dbReference>
<dbReference type="GO" id="GO:0045944">
    <property type="term" value="P:positive regulation of transcription by RNA polymerase II"/>
    <property type="evidence" value="ECO:0007669"/>
    <property type="project" value="TreeGrafter"/>
</dbReference>
<dbReference type="Gene3D" id="4.10.240.10">
    <property type="entry name" value="Zn(2)-C6 fungal-type DNA-binding domain"/>
    <property type="match status" value="1"/>
</dbReference>
<dbReference type="Pfam" id="PF04082">
    <property type="entry name" value="Fungal_trans"/>
    <property type="match status" value="1"/>
</dbReference>
<organism evidence="9 10">
    <name type="scientific">Lophium mytilinum</name>
    <dbReference type="NCBI Taxonomy" id="390894"/>
    <lineage>
        <taxon>Eukaryota</taxon>
        <taxon>Fungi</taxon>
        <taxon>Dikarya</taxon>
        <taxon>Ascomycota</taxon>
        <taxon>Pezizomycotina</taxon>
        <taxon>Dothideomycetes</taxon>
        <taxon>Pleosporomycetidae</taxon>
        <taxon>Mytilinidiales</taxon>
        <taxon>Mytilinidiaceae</taxon>
        <taxon>Lophium</taxon>
    </lineage>
</organism>
<dbReference type="GO" id="GO:0005634">
    <property type="term" value="C:nucleus"/>
    <property type="evidence" value="ECO:0007669"/>
    <property type="project" value="UniProtKB-SubCell"/>
</dbReference>